<gene>
    <name evidence="1" type="ORF">PABY_11460</name>
</gene>
<protein>
    <submittedName>
        <fullName evidence="1">Uncharacterized protein</fullName>
    </submittedName>
</protein>
<dbReference type="EMBL" id="AP028907">
    <property type="protein sequence ID" value="BES81579.1"/>
    <property type="molecule type" value="Genomic_DNA"/>
</dbReference>
<organism evidence="1 2">
    <name type="scientific">Pyrodictium abyssi</name>
    <dbReference type="NCBI Taxonomy" id="54256"/>
    <lineage>
        <taxon>Archaea</taxon>
        <taxon>Thermoproteota</taxon>
        <taxon>Thermoprotei</taxon>
        <taxon>Desulfurococcales</taxon>
        <taxon>Pyrodictiaceae</taxon>
        <taxon>Pyrodictium</taxon>
    </lineage>
</organism>
<accession>A0ABM8IVK2</accession>
<dbReference type="Proteomes" id="UP001341135">
    <property type="component" value="Chromosome"/>
</dbReference>
<keyword evidence="2" id="KW-1185">Reference proteome</keyword>
<evidence type="ECO:0000313" key="2">
    <source>
        <dbReference type="Proteomes" id="UP001341135"/>
    </source>
</evidence>
<proteinExistence type="predicted"/>
<dbReference type="RefSeq" id="WP_338252776.1">
    <property type="nucleotide sequence ID" value="NZ_AP028907.1"/>
</dbReference>
<name>A0ABM8IVK2_9CREN</name>
<sequence>MEVYDEYGQPVRFHALVALPTVDGGVVTKHVQGYAAASVSLNDYAGEITRLLDRGDVSGKHLQEVGLLVLLAATRRVDGEPVVAVDAFSVPLSPDMLEPGHVIRVVHRFIPKAVVRLTEENSEPLAMLDTACVAGAPTTCYWWRPRGVLYYSSEPVCIPLAIVDVAPSNGLDSPAQRIEGILVLTHIFFHKGMPRIDAVADLTQLGGATVLGPSHVIVPKGNSADVHSTRSFVEAQCGIYNVLVSIPGSLCSVEFYGPRKIRWHVPVPDFNFSAYVSVGLEGRIWVTRYTLEARECSGMVCSNKSLGDVYIVHAVLTDSNGAPKICVEVQDDYNDEDGVLAKLVKHLRNRTKPLIVFRGDYSSHVFDYYNDLLARVAPGAPVTGDGIGLHQVLTPIGSLAAALSCIDYNVTSTIVSGISISILVYVDTSRYSAMMFNSEVAVDEVVLPSGRIARAPVMLLRP</sequence>
<reference evidence="1 2" key="1">
    <citation type="submission" date="2023-09" db="EMBL/GenBank/DDBJ databases">
        <title>Pyrofollis japonicus gen. nov. sp. nov., a novel member of the family Pyrodictiaceae isolated from the Iheya North hydrothermal field.</title>
        <authorList>
            <person name="Miyazaki U."/>
            <person name="Sanari M."/>
            <person name="Tame A."/>
            <person name="Kitajima M."/>
            <person name="Okamoto A."/>
            <person name="Sawayama S."/>
            <person name="Miyazaki J."/>
            <person name="Takai K."/>
            <person name="Nakagawa S."/>
        </authorList>
    </citation>
    <scope>NUCLEOTIDE SEQUENCE [LARGE SCALE GENOMIC DNA]</scope>
    <source>
        <strain evidence="1 2">AV2</strain>
    </source>
</reference>
<evidence type="ECO:0000313" key="1">
    <source>
        <dbReference type="EMBL" id="BES81579.1"/>
    </source>
</evidence>
<dbReference type="GeneID" id="89289165"/>